<evidence type="ECO:0000259" key="1">
    <source>
        <dbReference type="Pfam" id="PF13610"/>
    </source>
</evidence>
<organism evidence="3 4">
    <name type="scientific">Ignicoccus pacificus DSM 13166</name>
    <dbReference type="NCBI Taxonomy" id="940294"/>
    <lineage>
        <taxon>Archaea</taxon>
        <taxon>Thermoproteota</taxon>
        <taxon>Thermoprotei</taxon>
        <taxon>Desulfurococcales</taxon>
        <taxon>Desulfurococcaceae</taxon>
        <taxon>Ignicoccus</taxon>
    </lineage>
</organism>
<dbReference type="Proteomes" id="UP001063698">
    <property type="component" value="Chromosome"/>
</dbReference>
<dbReference type="KEGG" id="ipc:IPA_06740"/>
<accession>A0A977KBI5</accession>
<dbReference type="EMBL" id="CP006868">
    <property type="protein sequence ID" value="UXD22619.1"/>
    <property type="molecule type" value="Genomic_DNA"/>
</dbReference>
<dbReference type="GO" id="GO:0003676">
    <property type="term" value="F:nucleic acid binding"/>
    <property type="evidence" value="ECO:0007669"/>
    <property type="project" value="InterPro"/>
</dbReference>
<protein>
    <recommendedName>
        <fullName evidence="1">DDE domain-containing protein</fullName>
    </recommendedName>
</protein>
<dbReference type="PANTHER" id="PTHR39967">
    <property type="match status" value="1"/>
</dbReference>
<reference evidence="3" key="1">
    <citation type="submission" date="2013-11" db="EMBL/GenBank/DDBJ databases">
        <title>Comparative genomics of Ignicoccus.</title>
        <authorList>
            <person name="Podar M."/>
        </authorList>
    </citation>
    <scope>NUCLEOTIDE SEQUENCE</scope>
    <source>
        <strain evidence="3">DSM 13166</strain>
    </source>
</reference>
<keyword evidence="4" id="KW-1185">Reference proteome</keyword>
<dbReference type="Pfam" id="PF13610">
    <property type="entry name" value="DDE_Tnp_IS240"/>
    <property type="match status" value="1"/>
</dbReference>
<gene>
    <name evidence="2" type="ORF">IPA_06740</name>
    <name evidence="3" type="ORF">IPA_06770</name>
</gene>
<dbReference type="PANTHER" id="PTHR39967:SF1">
    <property type="entry name" value="ISH14-TYPE TRANSPOSASE HSIRS44"/>
    <property type="match status" value="1"/>
</dbReference>
<dbReference type="EMBL" id="CP006868">
    <property type="protein sequence ID" value="UXD22624.1"/>
    <property type="molecule type" value="Genomic_DNA"/>
</dbReference>
<sequence length="140" mass="16568">MPPKGPMKPKEVINASILFYILGLSLRKSSIAIKEIFKLRISHETIRKYVRKFGFKMRRLNENHFSNEVHLDDTMIKLNSYYVYLFVAFDEANRNYALVYLSKRKSSKAVKRVIKKLRRLGIRRIITDGAKQYNVIKNWA</sequence>
<dbReference type="AlphaFoldDB" id="A0A977KBI5"/>
<feature type="domain" description="DDE" evidence="1">
    <location>
        <begin position="68"/>
        <end position="134"/>
    </location>
</feature>
<evidence type="ECO:0000313" key="3">
    <source>
        <dbReference type="EMBL" id="UXD22624.1"/>
    </source>
</evidence>
<dbReference type="InterPro" id="IPR032874">
    <property type="entry name" value="DDE_dom"/>
</dbReference>
<proteinExistence type="predicted"/>
<name>A0A977KBI5_9CREN</name>
<evidence type="ECO:0000313" key="2">
    <source>
        <dbReference type="EMBL" id="UXD22619.1"/>
    </source>
</evidence>
<dbReference type="Gene3D" id="3.30.420.10">
    <property type="entry name" value="Ribonuclease H-like superfamily/Ribonuclease H"/>
    <property type="match status" value="1"/>
</dbReference>
<dbReference type="InterPro" id="IPR036397">
    <property type="entry name" value="RNaseH_sf"/>
</dbReference>
<dbReference type="KEGG" id="ipc:IPA_06770"/>
<evidence type="ECO:0000313" key="4">
    <source>
        <dbReference type="Proteomes" id="UP001063698"/>
    </source>
</evidence>